<comment type="caution">
    <text evidence="10">The sequence shown here is derived from an EMBL/GenBank/DDBJ whole genome shotgun (WGS) entry which is preliminary data.</text>
</comment>
<dbReference type="AlphaFoldDB" id="A0A511FH78"/>
<protein>
    <submittedName>
        <fullName evidence="10">ABC transporter permease</fullName>
    </submittedName>
    <submittedName>
        <fullName evidence="11">Raffinose/stachyose/melibiose transport system permease protein</fullName>
    </submittedName>
</protein>
<keyword evidence="4 7" id="KW-0812">Transmembrane</keyword>
<feature type="domain" description="ABC transmembrane type-1" evidence="9">
    <location>
        <begin position="100"/>
        <end position="291"/>
    </location>
</feature>
<feature type="transmembrane region" description="Helical" evidence="7">
    <location>
        <begin position="168"/>
        <end position="191"/>
    </location>
</feature>
<dbReference type="Proteomes" id="UP000564629">
    <property type="component" value="Unassembled WGS sequence"/>
</dbReference>
<evidence type="ECO:0000256" key="3">
    <source>
        <dbReference type="ARBA" id="ARBA00022475"/>
    </source>
</evidence>
<name>A0A511FH78_9CELL</name>
<reference evidence="11 13" key="2">
    <citation type="submission" date="2020-08" db="EMBL/GenBank/DDBJ databases">
        <title>Sequencing the genomes of 1000 actinobacteria strains.</title>
        <authorList>
            <person name="Klenk H.-P."/>
        </authorList>
    </citation>
    <scope>NUCLEOTIDE SEQUENCE [LARGE SCALE GENOMIC DNA]</scope>
    <source>
        <strain evidence="11 13">DSM 9581</strain>
    </source>
</reference>
<dbReference type="RefSeq" id="WP_146840545.1">
    <property type="nucleotide sequence ID" value="NZ_BJVQ01000087.1"/>
</dbReference>
<keyword evidence="5 7" id="KW-1133">Transmembrane helix</keyword>
<evidence type="ECO:0000256" key="4">
    <source>
        <dbReference type="ARBA" id="ARBA00022692"/>
    </source>
</evidence>
<keyword evidence="12" id="KW-1185">Reference proteome</keyword>
<dbReference type="InterPro" id="IPR000515">
    <property type="entry name" value="MetI-like"/>
</dbReference>
<keyword evidence="2 7" id="KW-0813">Transport</keyword>
<evidence type="ECO:0000259" key="9">
    <source>
        <dbReference type="PROSITE" id="PS50928"/>
    </source>
</evidence>
<evidence type="ECO:0000256" key="5">
    <source>
        <dbReference type="ARBA" id="ARBA00022989"/>
    </source>
</evidence>
<feature type="transmembrane region" description="Helical" evidence="7">
    <location>
        <begin position="99"/>
        <end position="123"/>
    </location>
</feature>
<feature type="region of interest" description="Disordered" evidence="8">
    <location>
        <begin position="1"/>
        <end position="24"/>
    </location>
</feature>
<evidence type="ECO:0000256" key="1">
    <source>
        <dbReference type="ARBA" id="ARBA00004651"/>
    </source>
</evidence>
<dbReference type="CDD" id="cd06261">
    <property type="entry name" value="TM_PBP2"/>
    <property type="match status" value="1"/>
</dbReference>
<accession>A0A511FH78</accession>
<dbReference type="Gene3D" id="1.10.3720.10">
    <property type="entry name" value="MetI-like"/>
    <property type="match status" value="1"/>
</dbReference>
<evidence type="ECO:0000256" key="7">
    <source>
        <dbReference type="RuleBase" id="RU363032"/>
    </source>
</evidence>
<feature type="transmembrane region" description="Helical" evidence="7">
    <location>
        <begin position="135"/>
        <end position="156"/>
    </location>
</feature>
<proteinExistence type="inferred from homology"/>
<comment type="subcellular location">
    <subcellularLocation>
        <location evidence="1 7">Cell membrane</location>
        <topology evidence="1 7">Multi-pass membrane protein</topology>
    </subcellularLocation>
</comment>
<dbReference type="PROSITE" id="PS50928">
    <property type="entry name" value="ABC_TM1"/>
    <property type="match status" value="1"/>
</dbReference>
<evidence type="ECO:0000256" key="8">
    <source>
        <dbReference type="SAM" id="MobiDB-lite"/>
    </source>
</evidence>
<dbReference type="Proteomes" id="UP000321723">
    <property type="component" value="Unassembled WGS sequence"/>
</dbReference>
<evidence type="ECO:0000256" key="6">
    <source>
        <dbReference type="ARBA" id="ARBA00023136"/>
    </source>
</evidence>
<dbReference type="EMBL" id="JACHDN010000001">
    <property type="protein sequence ID" value="MBB5472713.1"/>
    <property type="molecule type" value="Genomic_DNA"/>
</dbReference>
<sequence>MTTTTAPAPVRHPEPDPARGRRRRSRDRRASVLLLGQRWLVLLVAALVGVVMLLPFYLLVTNAFKTGADYSRRGPLALPEEWSLTAFERYLSSVDYPQLLGNSVLIAGVVAVLGVALAMLSAYALGVGRVRGRTWVVFLLLLATILPQEALIYPLFSGAQALGLQNSVWSVVIIFVVLQAAFGTYLLGSVLGTFPHEMLEAARVDGANRWVVLTRIVAPIMRPTMSVLLVFFFVWTWNEFFIPMIMLITPKSQTIPIALAALKGQNTLDVTQLAAASLLSLLPTLVFFFLFQRTLTRGVTAGAVK</sequence>
<evidence type="ECO:0000256" key="2">
    <source>
        <dbReference type="ARBA" id="ARBA00022448"/>
    </source>
</evidence>
<dbReference type="EMBL" id="BJVQ01000087">
    <property type="protein sequence ID" value="GEL48563.1"/>
    <property type="molecule type" value="Genomic_DNA"/>
</dbReference>
<dbReference type="PANTHER" id="PTHR43744">
    <property type="entry name" value="ABC TRANSPORTER PERMEASE PROTEIN MG189-RELATED-RELATED"/>
    <property type="match status" value="1"/>
</dbReference>
<gene>
    <name evidence="10" type="ORF">CHO01_36790</name>
    <name evidence="11" type="ORF">HNR08_001449</name>
</gene>
<dbReference type="PANTHER" id="PTHR43744:SF12">
    <property type="entry name" value="ABC TRANSPORTER PERMEASE PROTEIN MG189-RELATED"/>
    <property type="match status" value="1"/>
</dbReference>
<keyword evidence="6 7" id="KW-0472">Membrane</keyword>
<dbReference type="OrthoDB" id="3521657at2"/>
<feature type="transmembrane region" description="Helical" evidence="7">
    <location>
        <begin position="273"/>
        <end position="291"/>
    </location>
</feature>
<feature type="transmembrane region" description="Helical" evidence="7">
    <location>
        <begin position="32"/>
        <end position="58"/>
    </location>
</feature>
<evidence type="ECO:0000313" key="12">
    <source>
        <dbReference type="Proteomes" id="UP000321723"/>
    </source>
</evidence>
<reference evidence="10 12" key="1">
    <citation type="submission" date="2019-07" db="EMBL/GenBank/DDBJ databases">
        <title>Whole genome shotgun sequence of Cellulomonas hominis NBRC 16055.</title>
        <authorList>
            <person name="Hosoyama A."/>
            <person name="Uohara A."/>
            <person name="Ohji S."/>
            <person name="Ichikawa N."/>
        </authorList>
    </citation>
    <scope>NUCLEOTIDE SEQUENCE [LARGE SCALE GENOMIC DNA]</scope>
    <source>
        <strain evidence="10 12">NBRC 16055</strain>
    </source>
</reference>
<evidence type="ECO:0000313" key="10">
    <source>
        <dbReference type="EMBL" id="GEL48563.1"/>
    </source>
</evidence>
<evidence type="ECO:0000313" key="13">
    <source>
        <dbReference type="Proteomes" id="UP000564629"/>
    </source>
</evidence>
<dbReference type="GO" id="GO:0005886">
    <property type="term" value="C:plasma membrane"/>
    <property type="evidence" value="ECO:0007669"/>
    <property type="project" value="UniProtKB-SubCell"/>
</dbReference>
<organism evidence="10 12">
    <name type="scientific">Cellulomonas hominis</name>
    <dbReference type="NCBI Taxonomy" id="156981"/>
    <lineage>
        <taxon>Bacteria</taxon>
        <taxon>Bacillati</taxon>
        <taxon>Actinomycetota</taxon>
        <taxon>Actinomycetes</taxon>
        <taxon>Micrococcales</taxon>
        <taxon>Cellulomonadaceae</taxon>
        <taxon>Cellulomonas</taxon>
    </lineage>
</organism>
<comment type="similarity">
    <text evidence="7">Belongs to the binding-protein-dependent transport system permease family.</text>
</comment>
<evidence type="ECO:0000313" key="11">
    <source>
        <dbReference type="EMBL" id="MBB5472713.1"/>
    </source>
</evidence>
<dbReference type="InterPro" id="IPR035906">
    <property type="entry name" value="MetI-like_sf"/>
</dbReference>
<dbReference type="Pfam" id="PF00528">
    <property type="entry name" value="BPD_transp_1"/>
    <property type="match status" value="1"/>
</dbReference>
<dbReference type="GO" id="GO:0055085">
    <property type="term" value="P:transmembrane transport"/>
    <property type="evidence" value="ECO:0007669"/>
    <property type="project" value="InterPro"/>
</dbReference>
<dbReference type="SUPFAM" id="SSF161098">
    <property type="entry name" value="MetI-like"/>
    <property type="match status" value="1"/>
</dbReference>
<keyword evidence="3" id="KW-1003">Cell membrane</keyword>